<dbReference type="Proteomes" id="UP000294914">
    <property type="component" value="Unassembled WGS sequence"/>
</dbReference>
<dbReference type="InterPro" id="IPR003593">
    <property type="entry name" value="AAA+_ATPase"/>
</dbReference>
<keyword evidence="3 5" id="KW-0067">ATP-binding</keyword>
<name>A0A4R8IPQ8_9GAMM</name>
<dbReference type="InterPro" id="IPR003439">
    <property type="entry name" value="ABC_transporter-like_ATP-bd"/>
</dbReference>
<organism evidence="5 6">
    <name type="scientific">Thiohalophilus thiocyanatoxydans</name>
    <dbReference type="NCBI Taxonomy" id="381308"/>
    <lineage>
        <taxon>Bacteria</taxon>
        <taxon>Pseudomonadati</taxon>
        <taxon>Pseudomonadota</taxon>
        <taxon>Gammaproteobacteria</taxon>
        <taxon>Thiohalomonadales</taxon>
        <taxon>Thiohalophilaceae</taxon>
        <taxon>Thiohalophilus</taxon>
    </lineage>
</organism>
<dbReference type="EMBL" id="SOQX01000004">
    <property type="protein sequence ID" value="TDY01170.1"/>
    <property type="molecule type" value="Genomic_DNA"/>
</dbReference>
<evidence type="ECO:0000256" key="2">
    <source>
        <dbReference type="ARBA" id="ARBA00022741"/>
    </source>
</evidence>
<dbReference type="InterPro" id="IPR051782">
    <property type="entry name" value="ABC_Transporter_VariousFunc"/>
</dbReference>
<dbReference type="CDD" id="cd03230">
    <property type="entry name" value="ABC_DR_subfamily_A"/>
    <property type="match status" value="1"/>
</dbReference>
<dbReference type="Gene3D" id="3.40.50.300">
    <property type="entry name" value="P-loop containing nucleotide triphosphate hydrolases"/>
    <property type="match status" value="1"/>
</dbReference>
<dbReference type="SMART" id="SM00382">
    <property type="entry name" value="AAA"/>
    <property type="match status" value="1"/>
</dbReference>
<accession>A0A4R8IPQ8</accession>
<evidence type="ECO:0000313" key="5">
    <source>
        <dbReference type="EMBL" id="TDY01170.1"/>
    </source>
</evidence>
<sequence>MSALQFHDVSKTFQSRKGAIRALNRVNLQVDEGEVFGFVGPNGAGKSTTIKVMLDIINDYEGDVSIYGSSSRDARSRKAIAYLPESPALYEQFTPLEVLRMALRMNGIRRRDEKAWCQQWLERFSVAPYASRRIRQLSKGNVQRVALAHTLVVQPRLLVLDEPLSGLDPVGRQDVVDILLEYKHAGGAIFFTSHVLHDVERIADRFGFINRGELITTRSPRELVAEHADRFIVRYQSQSLAEGERLREDEYQQELDQSALPGWLDNLNRHGGRVLSIHPATSLESVFFRILEENSATGPGGR</sequence>
<evidence type="ECO:0000256" key="3">
    <source>
        <dbReference type="ARBA" id="ARBA00022840"/>
    </source>
</evidence>
<keyword evidence="6" id="KW-1185">Reference proteome</keyword>
<dbReference type="InterPro" id="IPR027417">
    <property type="entry name" value="P-loop_NTPase"/>
</dbReference>
<comment type="caution">
    <text evidence="5">The sequence shown here is derived from an EMBL/GenBank/DDBJ whole genome shotgun (WGS) entry which is preliminary data.</text>
</comment>
<reference evidence="5 6" key="1">
    <citation type="submission" date="2019-03" db="EMBL/GenBank/DDBJ databases">
        <title>Genomic Encyclopedia of Type Strains, Phase IV (KMG-IV): sequencing the most valuable type-strain genomes for metagenomic binning, comparative biology and taxonomic classification.</title>
        <authorList>
            <person name="Goeker M."/>
        </authorList>
    </citation>
    <scope>NUCLEOTIDE SEQUENCE [LARGE SCALE GENOMIC DNA]</scope>
    <source>
        <strain evidence="5 6">DSM 16326</strain>
    </source>
</reference>
<dbReference type="GO" id="GO:0005524">
    <property type="term" value="F:ATP binding"/>
    <property type="evidence" value="ECO:0007669"/>
    <property type="project" value="UniProtKB-KW"/>
</dbReference>
<evidence type="ECO:0000259" key="4">
    <source>
        <dbReference type="PROSITE" id="PS50893"/>
    </source>
</evidence>
<dbReference type="SUPFAM" id="SSF52540">
    <property type="entry name" value="P-loop containing nucleoside triphosphate hydrolases"/>
    <property type="match status" value="1"/>
</dbReference>
<dbReference type="GO" id="GO:0016887">
    <property type="term" value="F:ATP hydrolysis activity"/>
    <property type="evidence" value="ECO:0007669"/>
    <property type="project" value="InterPro"/>
</dbReference>
<evidence type="ECO:0000313" key="6">
    <source>
        <dbReference type="Proteomes" id="UP000294914"/>
    </source>
</evidence>
<feature type="domain" description="ABC transporter" evidence="4">
    <location>
        <begin position="4"/>
        <end position="236"/>
    </location>
</feature>
<dbReference type="PANTHER" id="PTHR42939">
    <property type="entry name" value="ABC TRANSPORTER ATP-BINDING PROTEIN ALBC-RELATED"/>
    <property type="match status" value="1"/>
</dbReference>
<protein>
    <submittedName>
        <fullName evidence="5">ABC-2 type transport system ATP-binding protein</fullName>
    </submittedName>
</protein>
<dbReference type="AlphaFoldDB" id="A0A4R8IPQ8"/>
<proteinExistence type="predicted"/>
<dbReference type="Pfam" id="PF00005">
    <property type="entry name" value="ABC_tran"/>
    <property type="match status" value="1"/>
</dbReference>
<keyword evidence="1" id="KW-0813">Transport</keyword>
<dbReference type="PROSITE" id="PS50893">
    <property type="entry name" value="ABC_TRANSPORTER_2"/>
    <property type="match status" value="1"/>
</dbReference>
<dbReference type="RefSeq" id="WP_208321334.1">
    <property type="nucleotide sequence ID" value="NZ_SOQX01000004.1"/>
</dbReference>
<keyword evidence="2" id="KW-0547">Nucleotide-binding</keyword>
<dbReference type="PANTHER" id="PTHR42939:SF1">
    <property type="entry name" value="ABC TRANSPORTER ATP-BINDING PROTEIN ALBC-RELATED"/>
    <property type="match status" value="1"/>
</dbReference>
<evidence type="ECO:0000256" key="1">
    <source>
        <dbReference type="ARBA" id="ARBA00022448"/>
    </source>
</evidence>
<gene>
    <name evidence="5" type="ORF">EDC23_1917</name>
</gene>